<evidence type="ECO:0000256" key="2">
    <source>
        <dbReference type="ARBA" id="ARBA00005330"/>
    </source>
</evidence>
<dbReference type="InterPro" id="IPR019340">
    <property type="entry name" value="Histone_AcTrfase_su3"/>
</dbReference>
<sequence>MDTKPFHLVPFAQAPLARPAVLQSLAPDVVPGEQQLQELTRDILEYKKQHEQRLKHCDDVLFIVDERYTAMKERDRSKAKQFKKEPLDSLGQPPRVSKATQPTLRISGPSTATNSSPQPALPPTAASSAKPAQRAGSVALRGSDTAVSKTNKKKRRRPDEGDDFMADGATRNATPVPKSHGHKEHKSKKAKHDDHDLRMHPAGIRRITDWSESVKGGLPPKPPRNPLPIPQTDDPNEVHDDMSERKQPPNQVTAHTYWNFIEPWTRQVKDEDVAFLAISVRVFATSTNLQANIREPQGDDDDLWEMPPLERHYSEVWEDQDRFTLDLPPLNRSNKHRTHNPYSAFTNPPPPSAGGSMQPAPNSGVRWDPATLTEADTATDEHGSGPLTERVFSAFMHLPNSVKLEEDDSFKGGGFGLGRAAGQGTVGDLEERLMKECKALGLIIENEEPDYSQPQDDQIASELRRCQRALKIQLQVNEARKKRLLAIAELRLSYADYEEVKEGMERNISNMFAKLGNTGANKVTKKKKKEKEKVAAAAAVNPATGEPAGIAGLGLVGMDGNLQIPNDIWEAVCVLQRWKSDIGEAFDKLEKENPGLVRGLPEKSIYEGLDEEIARLQGLPPRKPAAIEGPSGSKPPDSSGDTHASSEDVMMLGAD</sequence>
<dbReference type="GO" id="GO:0005634">
    <property type="term" value="C:nucleus"/>
    <property type="evidence" value="ECO:0007669"/>
    <property type="project" value="UniProtKB-SubCell"/>
</dbReference>
<dbReference type="OMA" id="DLSHMMA"/>
<evidence type="ECO:0000256" key="4">
    <source>
        <dbReference type="ARBA" id="ARBA00023163"/>
    </source>
</evidence>
<keyword evidence="5" id="KW-0539">Nucleus</keyword>
<feature type="compositionally biased region" description="Pro residues" evidence="6">
    <location>
        <begin position="219"/>
        <end position="229"/>
    </location>
</feature>
<dbReference type="OrthoDB" id="1232at2759"/>
<dbReference type="EMBL" id="CAFZ01001873">
    <property type="protein sequence ID" value="CCA77812.1"/>
    <property type="molecule type" value="Genomic_DNA"/>
</dbReference>
<name>G4U2J5_SERID</name>
<comment type="subcellular location">
    <subcellularLocation>
        <location evidence="1">Nucleus</location>
    </subcellularLocation>
</comment>
<dbReference type="GO" id="GO:0006357">
    <property type="term" value="P:regulation of transcription by RNA polymerase II"/>
    <property type="evidence" value="ECO:0007669"/>
    <property type="project" value="TreeGrafter"/>
</dbReference>
<dbReference type="PANTHER" id="PTHR13556:SF2">
    <property type="entry name" value="TRANSCRIPTIONAL ADAPTER 3"/>
    <property type="match status" value="1"/>
</dbReference>
<feature type="compositionally biased region" description="Polar residues" evidence="6">
    <location>
        <begin position="98"/>
        <end position="118"/>
    </location>
</feature>
<evidence type="ECO:0000256" key="5">
    <source>
        <dbReference type="ARBA" id="ARBA00023242"/>
    </source>
</evidence>
<dbReference type="GO" id="GO:0000124">
    <property type="term" value="C:SAGA complex"/>
    <property type="evidence" value="ECO:0007669"/>
    <property type="project" value="TreeGrafter"/>
</dbReference>
<feature type="region of interest" description="Disordered" evidence="6">
    <location>
        <begin position="328"/>
        <end position="368"/>
    </location>
</feature>
<evidence type="ECO:0000256" key="3">
    <source>
        <dbReference type="ARBA" id="ARBA00023015"/>
    </source>
</evidence>
<keyword evidence="8" id="KW-1185">Reference proteome</keyword>
<proteinExistence type="inferred from homology"/>
<dbReference type="PANTHER" id="PTHR13556">
    <property type="entry name" value="TRANSCRIPTIONAL ADAPTER 3-RELATED"/>
    <property type="match status" value="1"/>
</dbReference>
<dbReference type="InParanoid" id="G4U2J5"/>
<comment type="caution">
    <text evidence="7">The sequence shown here is derived from an EMBL/GenBank/DDBJ whole genome shotgun (WGS) entry which is preliminary data.</text>
</comment>
<protein>
    <submittedName>
        <fullName evidence="7">Uncharacterized protein</fullName>
    </submittedName>
</protein>
<dbReference type="Proteomes" id="UP000007148">
    <property type="component" value="Unassembled WGS sequence"/>
</dbReference>
<keyword evidence="4" id="KW-0804">Transcription</keyword>
<feature type="compositionally biased region" description="Basic residues" evidence="6">
    <location>
        <begin position="179"/>
        <end position="190"/>
    </location>
</feature>
<comment type="similarity">
    <text evidence="2">Belongs to the NGG1 family.</text>
</comment>
<accession>G4U2J5</accession>
<reference evidence="7 8" key="1">
    <citation type="journal article" date="2011" name="PLoS Pathog.">
        <title>Endophytic Life Strategies Decoded by Genome and Transcriptome Analyses of the Mutualistic Root Symbiont Piriformospora indica.</title>
        <authorList>
            <person name="Zuccaro A."/>
            <person name="Lahrmann U."/>
            <person name="Guldener U."/>
            <person name="Langen G."/>
            <person name="Pfiffi S."/>
            <person name="Biedenkopf D."/>
            <person name="Wong P."/>
            <person name="Samans B."/>
            <person name="Grimm C."/>
            <person name="Basiewicz M."/>
            <person name="Murat C."/>
            <person name="Martin F."/>
            <person name="Kogel K.H."/>
        </authorList>
    </citation>
    <scope>NUCLEOTIDE SEQUENCE [LARGE SCALE GENOMIC DNA]</scope>
    <source>
        <strain evidence="7 8">DSM 11827</strain>
    </source>
</reference>
<dbReference type="Pfam" id="PF10198">
    <property type="entry name" value="Ada3"/>
    <property type="match status" value="1"/>
</dbReference>
<organism evidence="7 8">
    <name type="scientific">Serendipita indica (strain DSM 11827)</name>
    <name type="common">Root endophyte fungus</name>
    <name type="synonym">Piriformospora indica</name>
    <dbReference type="NCBI Taxonomy" id="1109443"/>
    <lineage>
        <taxon>Eukaryota</taxon>
        <taxon>Fungi</taxon>
        <taxon>Dikarya</taxon>
        <taxon>Basidiomycota</taxon>
        <taxon>Agaricomycotina</taxon>
        <taxon>Agaricomycetes</taxon>
        <taxon>Sebacinales</taxon>
        <taxon>Serendipitaceae</taxon>
        <taxon>Serendipita</taxon>
    </lineage>
</organism>
<evidence type="ECO:0000256" key="1">
    <source>
        <dbReference type="ARBA" id="ARBA00004123"/>
    </source>
</evidence>
<gene>
    <name evidence="7" type="ORF">PIIN_03447</name>
</gene>
<keyword evidence="3" id="KW-0805">Transcription regulation</keyword>
<feature type="compositionally biased region" description="Basic and acidic residues" evidence="6">
    <location>
        <begin position="73"/>
        <end position="87"/>
    </location>
</feature>
<feature type="compositionally biased region" description="Low complexity" evidence="6">
    <location>
        <begin position="629"/>
        <end position="641"/>
    </location>
</feature>
<feature type="compositionally biased region" description="Basic and acidic residues" evidence="6">
    <location>
        <begin position="236"/>
        <end position="247"/>
    </location>
</feature>
<dbReference type="STRING" id="1109443.G4U2J5"/>
<evidence type="ECO:0000256" key="6">
    <source>
        <dbReference type="SAM" id="MobiDB-lite"/>
    </source>
</evidence>
<dbReference type="eggNOG" id="KOG4191">
    <property type="taxonomic scope" value="Eukaryota"/>
</dbReference>
<dbReference type="GO" id="GO:0003713">
    <property type="term" value="F:transcription coactivator activity"/>
    <property type="evidence" value="ECO:0007669"/>
    <property type="project" value="TreeGrafter"/>
</dbReference>
<dbReference type="HOGENOM" id="CLU_020179_1_0_1"/>
<evidence type="ECO:0000313" key="7">
    <source>
        <dbReference type="EMBL" id="CCA77812.1"/>
    </source>
</evidence>
<evidence type="ECO:0000313" key="8">
    <source>
        <dbReference type="Proteomes" id="UP000007148"/>
    </source>
</evidence>
<dbReference type="AlphaFoldDB" id="G4U2J5"/>
<feature type="region of interest" description="Disordered" evidence="6">
    <location>
        <begin position="616"/>
        <end position="655"/>
    </location>
</feature>
<feature type="region of interest" description="Disordered" evidence="6">
    <location>
        <begin position="73"/>
        <end position="248"/>
    </location>
</feature>